<keyword evidence="2" id="KW-1185">Reference proteome</keyword>
<proteinExistence type="predicted"/>
<reference evidence="1" key="2">
    <citation type="submission" date="2025-09" db="UniProtKB">
        <authorList>
            <consortium name="EnsemblPlants"/>
        </authorList>
    </citation>
    <scope>IDENTIFICATION</scope>
</reference>
<accession>A0ACD5VTY6</accession>
<dbReference type="EnsemblPlants" id="AVESA.00010b.r2.3CG0498270.1">
    <property type="protein sequence ID" value="AVESA.00010b.r2.3CG0498270.1.CDS"/>
    <property type="gene ID" value="AVESA.00010b.r2.3CG0498270"/>
</dbReference>
<organism evidence="1 2">
    <name type="scientific">Avena sativa</name>
    <name type="common">Oat</name>
    <dbReference type="NCBI Taxonomy" id="4498"/>
    <lineage>
        <taxon>Eukaryota</taxon>
        <taxon>Viridiplantae</taxon>
        <taxon>Streptophyta</taxon>
        <taxon>Embryophyta</taxon>
        <taxon>Tracheophyta</taxon>
        <taxon>Spermatophyta</taxon>
        <taxon>Magnoliopsida</taxon>
        <taxon>Liliopsida</taxon>
        <taxon>Poales</taxon>
        <taxon>Poaceae</taxon>
        <taxon>BOP clade</taxon>
        <taxon>Pooideae</taxon>
        <taxon>Poodae</taxon>
        <taxon>Poeae</taxon>
        <taxon>Poeae Chloroplast Group 1 (Aveneae type)</taxon>
        <taxon>Aveninae</taxon>
        <taxon>Avena</taxon>
    </lineage>
</organism>
<sequence>MAPHYQSATLIASPSYPNAITWSCENLVAVASGHIVTILNPATLEGPRGFVLLRASEPFSIGVVKREDLFQPCLVPTLLVRDTESCARSISWSRPGFAPNSGCLLAVCTADGHVNLYRPPIGEFCDEWVKVVDVSKLLFNYYKSINFGEDYTPDSVPQEKVNSKQAQEIGCTAQLQEPLSCSDLGQRKRKPARFTSYVYDEDEGYLDASNDADFWLNPCSKSKVISMKKIVKPGHKIVLNGLGGSQGNKAALPCNVENTCLPLITAKQYARRNAILSSLVVAWSPVLPSGDATSCLLRNWCVLAVGSKSGDVSFWKICKPEYYTIDVCMVNRDPILIGVLKAHNSWVSAISWEVCSADSSMSSLLLATGCSDGSVKIWSGNTEGLNQCTYLKELPFSLLAEVTTNSSAPVSSISLYVPAQPQHGINLNLAIGRVSGSLETWLWDPCRNKIENTSACHAHDQVVTGLSWGWYGQCLYSCSQDNSAHSWIIREKQLEEIPVYTNFQELKASRDLSEVSDQCFGLSIAPGQLMIAIVRRLDPNLLDQMYQARTHKAAVEFIWIGGQFLGLPLVKGINICTQQSATNFLWWGSNIFWSLKKYESGETGLALWDIIAAFQVLKKSAPTFLETLMLKWVLGLFSDNVQCGSINNLYHSRKAMMSKASLRKLHLLNIIMRKVMLSDHEQYSSGGENGNDAATDLWEDLLVSSETELRERLVAFTFAAVLDQIAYLLKAASNEDMWFPVGIAQMDSWVSTNSGEVHDHLNSLRSRIKDIGSRIDSVCEYSVEETCPYCSAPVPFESPDVAVCGGGDPATAPAERHKLLRCRASMRLCSVLDPTWYCVCCEGMVDKLVPETFFTSATTSPLNANCDEESLCLSAPAVPLCPLCGVLLQRPTPEFLLSVSPV</sequence>
<evidence type="ECO:0000313" key="1">
    <source>
        <dbReference type="EnsemblPlants" id="AVESA.00010b.r2.3CG0498270.1.CDS"/>
    </source>
</evidence>
<name>A0ACD5VTY6_AVESA</name>
<evidence type="ECO:0000313" key="2">
    <source>
        <dbReference type="Proteomes" id="UP001732700"/>
    </source>
</evidence>
<protein>
    <submittedName>
        <fullName evidence="1">Uncharacterized protein</fullName>
    </submittedName>
</protein>
<reference evidence="1" key="1">
    <citation type="submission" date="2021-05" db="EMBL/GenBank/DDBJ databases">
        <authorList>
            <person name="Scholz U."/>
            <person name="Mascher M."/>
            <person name="Fiebig A."/>
        </authorList>
    </citation>
    <scope>NUCLEOTIDE SEQUENCE [LARGE SCALE GENOMIC DNA]</scope>
</reference>
<dbReference type="Proteomes" id="UP001732700">
    <property type="component" value="Chromosome 3C"/>
</dbReference>